<organism evidence="2">
    <name type="scientific">mine drainage metagenome</name>
    <dbReference type="NCBI Taxonomy" id="410659"/>
    <lineage>
        <taxon>unclassified sequences</taxon>
        <taxon>metagenomes</taxon>
        <taxon>ecological metagenomes</taxon>
    </lineage>
</organism>
<name>A0A1J5PBK6_9ZZZZ</name>
<protein>
    <submittedName>
        <fullName evidence="2">Uncharacterized protein</fullName>
    </submittedName>
</protein>
<dbReference type="EMBL" id="MLJW01007778">
    <property type="protein sequence ID" value="OIQ64868.1"/>
    <property type="molecule type" value="Genomic_DNA"/>
</dbReference>
<dbReference type="AlphaFoldDB" id="A0A1J5PBK6"/>
<comment type="caution">
    <text evidence="2">The sequence shown here is derived from an EMBL/GenBank/DDBJ whole genome shotgun (WGS) entry which is preliminary data.</text>
</comment>
<gene>
    <name evidence="2" type="ORF">GALL_535800</name>
</gene>
<proteinExistence type="predicted"/>
<accession>A0A1J5PBK6</accession>
<reference evidence="2" key="1">
    <citation type="submission" date="2016-10" db="EMBL/GenBank/DDBJ databases">
        <title>Sequence of Gallionella enrichment culture.</title>
        <authorList>
            <person name="Poehlein A."/>
            <person name="Muehling M."/>
            <person name="Daniel R."/>
        </authorList>
    </citation>
    <scope>NUCLEOTIDE SEQUENCE</scope>
</reference>
<evidence type="ECO:0000256" key="1">
    <source>
        <dbReference type="SAM" id="MobiDB-lite"/>
    </source>
</evidence>
<sequence length="129" mass="14189">MWALASSFTFAGKNQTINMAEMMIKNNPPITSPPKNTQPNRETITINISNTRLVLATINATAFDHVEPLIISVRAIDAAAYEQDEETAPKKVDSPTEATEFVPSREEMVSVETKALTTEERIKPSASPQ</sequence>
<feature type="region of interest" description="Disordered" evidence="1">
    <location>
        <begin position="82"/>
        <end position="129"/>
    </location>
</feature>
<evidence type="ECO:0000313" key="2">
    <source>
        <dbReference type="EMBL" id="OIQ64868.1"/>
    </source>
</evidence>